<feature type="compositionally biased region" description="Basic residues" evidence="1">
    <location>
        <begin position="307"/>
        <end position="325"/>
    </location>
</feature>
<evidence type="ECO:0000313" key="3">
    <source>
        <dbReference type="Proteomes" id="UP000076447"/>
    </source>
</evidence>
<feature type="compositionally biased region" description="Basic and acidic residues" evidence="1">
    <location>
        <begin position="263"/>
        <end position="277"/>
    </location>
</feature>
<evidence type="ECO:0000313" key="2">
    <source>
        <dbReference type="EMBL" id="KZM35314.1"/>
    </source>
</evidence>
<feature type="region of interest" description="Disordered" evidence="1">
    <location>
        <begin position="1"/>
        <end position="412"/>
    </location>
</feature>
<dbReference type="Proteomes" id="UP000076447">
    <property type="component" value="Unassembled WGS sequence"/>
</dbReference>
<dbReference type="EMBL" id="LRIE01000072">
    <property type="protein sequence ID" value="KZM35314.1"/>
    <property type="molecule type" value="Genomic_DNA"/>
</dbReference>
<feature type="compositionally biased region" description="Basic and acidic residues" evidence="1">
    <location>
        <begin position="326"/>
        <end position="337"/>
    </location>
</feature>
<name>A0A163RL09_9CELL</name>
<feature type="compositionally biased region" description="Basic residues" evidence="1">
    <location>
        <begin position="141"/>
        <end position="163"/>
    </location>
</feature>
<feature type="compositionally biased region" description="Basic residues" evidence="1">
    <location>
        <begin position="345"/>
        <end position="354"/>
    </location>
</feature>
<feature type="compositionally biased region" description="Basic residues" evidence="1">
    <location>
        <begin position="72"/>
        <end position="92"/>
    </location>
</feature>
<dbReference type="AlphaFoldDB" id="A0A163RL09"/>
<feature type="compositionally biased region" description="Basic and acidic residues" evidence="1">
    <location>
        <begin position="362"/>
        <end position="381"/>
    </location>
</feature>
<feature type="compositionally biased region" description="Basic and acidic residues" evidence="1">
    <location>
        <begin position="196"/>
        <end position="205"/>
    </location>
</feature>
<feature type="compositionally biased region" description="Basic residues" evidence="1">
    <location>
        <begin position="123"/>
        <end position="134"/>
    </location>
</feature>
<organism evidence="2 3">
    <name type="scientific">Oerskovia enterophila</name>
    <dbReference type="NCBI Taxonomy" id="43678"/>
    <lineage>
        <taxon>Bacteria</taxon>
        <taxon>Bacillati</taxon>
        <taxon>Actinomycetota</taxon>
        <taxon>Actinomycetes</taxon>
        <taxon>Micrococcales</taxon>
        <taxon>Cellulomonadaceae</taxon>
        <taxon>Oerskovia</taxon>
    </lineage>
</organism>
<comment type="caution">
    <text evidence="2">The sequence shown here is derived from an EMBL/GenBank/DDBJ whole genome shotgun (WGS) entry which is preliminary data.</text>
</comment>
<dbReference type="PATRIC" id="fig|43678.3.peg.2191"/>
<evidence type="ECO:0000256" key="1">
    <source>
        <dbReference type="SAM" id="MobiDB-lite"/>
    </source>
</evidence>
<sequence>MGLREPGLGQGRGHPRLGPLPALARPAVPGADGGPAYDVDGAHDPQGPAPGERALRAAGRRLRRPGPGERHGRQRVGRTRHRSRARSRRGRAGRAAAPGGARPGRPGPGRVPDLGQGPDRDRRARGRGCGRRVRVQPDARPRRRRDLRASGRRRARGRARRAARVGDPAQAGVLASGARRPRDRARGALRPQHGQLPRELREPARRPVRPAADPGGRSGRRLARGRPQHGVRVPRRDVGRRGGRHPGPGPRRRGGADAPGDPVARRRAERGRRDPRARARPPHGGREPRRSSCSRPGRRVGQDARAGRRGSRGGPRHRAPHRRREPVRPGDRCRDRPAAAGFRPACHHGVRAHGARGGPHALRREPSDVRRRGRRGTERLRVAAARASPRAPPARPGACRRPVRQRKLRDRS</sequence>
<feature type="compositionally biased region" description="Basic residues" evidence="1">
    <location>
        <begin position="401"/>
        <end position="412"/>
    </location>
</feature>
<feature type="compositionally biased region" description="Low complexity" evidence="1">
    <location>
        <begin position="93"/>
        <end position="117"/>
    </location>
</feature>
<gene>
    <name evidence="2" type="ORF">OJAG_21020</name>
</gene>
<accession>A0A163RL09</accession>
<feature type="compositionally biased region" description="Low complexity" evidence="1">
    <location>
        <begin position="16"/>
        <end position="30"/>
    </location>
</feature>
<proteinExistence type="predicted"/>
<reference evidence="2 3" key="1">
    <citation type="submission" date="2016-01" db="EMBL/GenBank/DDBJ databases">
        <title>Genome sequence of Oerskovia enterophila VJag, an agar and cellulose degrading bacterium.</title>
        <authorList>
            <person name="Poehlein A."/>
            <person name="Jag V."/>
            <person name="Bengelsdorf F."/>
            <person name="Duerre P."/>
            <person name="Daniel R."/>
        </authorList>
    </citation>
    <scope>NUCLEOTIDE SEQUENCE [LARGE SCALE GENOMIC DNA]</scope>
    <source>
        <strain evidence="2 3">VJag</strain>
    </source>
</reference>
<protein>
    <submittedName>
        <fullName evidence="2">Uncharacterized protein</fullName>
    </submittedName>
</protein>
<feature type="compositionally biased region" description="Basic residues" evidence="1">
    <location>
        <begin position="218"/>
        <end position="233"/>
    </location>
</feature>